<dbReference type="InterPro" id="IPR026847">
    <property type="entry name" value="VPS13"/>
</dbReference>
<organism evidence="2">
    <name type="scientific">Cacopsylla melanoneura</name>
    <dbReference type="NCBI Taxonomy" id="428564"/>
    <lineage>
        <taxon>Eukaryota</taxon>
        <taxon>Metazoa</taxon>
        <taxon>Ecdysozoa</taxon>
        <taxon>Arthropoda</taxon>
        <taxon>Hexapoda</taxon>
        <taxon>Insecta</taxon>
        <taxon>Pterygota</taxon>
        <taxon>Neoptera</taxon>
        <taxon>Paraneoptera</taxon>
        <taxon>Hemiptera</taxon>
        <taxon>Sternorrhyncha</taxon>
        <taxon>Psylloidea</taxon>
        <taxon>Psyllidae</taxon>
        <taxon>Psyllinae</taxon>
        <taxon>Cacopsylla</taxon>
    </lineage>
</organism>
<dbReference type="PANTHER" id="PTHR16166">
    <property type="entry name" value="VACUOLAR PROTEIN SORTING-ASSOCIATED PROTEIN VPS13"/>
    <property type="match status" value="1"/>
</dbReference>
<reference evidence="2" key="1">
    <citation type="submission" date="2021-05" db="EMBL/GenBank/DDBJ databases">
        <authorList>
            <person name="Alioto T."/>
            <person name="Alioto T."/>
            <person name="Gomez Garrido J."/>
        </authorList>
    </citation>
    <scope>NUCLEOTIDE SEQUENCE</scope>
</reference>
<name>A0A8D8PU85_9HEMI</name>
<dbReference type="InterPro" id="IPR056748">
    <property type="entry name" value="VPS13-like_C"/>
</dbReference>
<dbReference type="EMBL" id="HBUF01029806">
    <property type="protein sequence ID" value="CAG6614260.1"/>
    <property type="molecule type" value="Transcribed_RNA"/>
</dbReference>
<dbReference type="AlphaFoldDB" id="A0A8D8PU85"/>
<evidence type="ECO:0000259" key="1">
    <source>
        <dbReference type="Pfam" id="PF25037"/>
    </source>
</evidence>
<evidence type="ECO:0000313" key="2">
    <source>
        <dbReference type="EMBL" id="CAG6614260.1"/>
    </source>
</evidence>
<proteinExistence type="predicted"/>
<accession>A0A8D8PU85</accession>
<sequence length="368" mass="42071">MICRTMWRIMCTGSVVQVGPASKVWPRHSLTKRTMNQFCWISNIFCWKQDRRFRPSLQSWRVNRRSSLTWVQGMSEAVRTVVGWVTVSPRVPSWKLYKQKLRAVLEDGIISIPTRRTIRSFVLSIPTNKSKRHDIYLFVSMRQGYQGLFRQTYEGASTEGMPGFISGFGKGLVGTVTKPVVGVLDFASETASAVRDSSRSSNRLVPHRVRPPRCVVGPTGLMPVYSKRQAVGQEFLYMMNENNYADLFMAYEVLMSGDEDLRIVISSDMLRIFTTSSGSPTTIFKHSLGDVYHCACRSKQLMSGSVQFYIELTVRLPQTAYSMDDEANIKRPRVICDNEAVASWITQQINYARNIYQERQHTLIDILQ</sequence>
<dbReference type="GO" id="GO:0006623">
    <property type="term" value="P:protein targeting to vacuole"/>
    <property type="evidence" value="ECO:0007669"/>
    <property type="project" value="TreeGrafter"/>
</dbReference>
<protein>
    <submittedName>
        <fullName evidence="2">Vacuolar protein sorting-associated protein 13D</fullName>
    </submittedName>
</protein>
<feature type="domain" description="Intermembrane lipid transfer protein VPS13-like C-terminal" evidence="1">
    <location>
        <begin position="209"/>
        <end position="269"/>
    </location>
</feature>
<dbReference type="GO" id="GO:0007005">
    <property type="term" value="P:mitochondrion organization"/>
    <property type="evidence" value="ECO:0007669"/>
    <property type="project" value="TreeGrafter"/>
</dbReference>
<dbReference type="Pfam" id="PF25037">
    <property type="entry name" value="VPS13_C"/>
    <property type="match status" value="1"/>
</dbReference>
<dbReference type="PANTHER" id="PTHR16166:SF141">
    <property type="entry name" value="INTERMEMBRANE LIPID TRANSFER PROTEIN VPS13D"/>
    <property type="match status" value="1"/>
</dbReference>
<dbReference type="GO" id="GO:0045053">
    <property type="term" value="P:protein retention in Golgi apparatus"/>
    <property type="evidence" value="ECO:0007669"/>
    <property type="project" value="TreeGrafter"/>
</dbReference>